<evidence type="ECO:0000313" key="2">
    <source>
        <dbReference type="EMBL" id="PSC70484.1"/>
    </source>
</evidence>
<keyword evidence="1" id="KW-0812">Transmembrane</keyword>
<gene>
    <name evidence="2" type="ORF">C2E20_6132</name>
</gene>
<proteinExistence type="predicted"/>
<keyword evidence="1" id="KW-1133">Transmembrane helix</keyword>
<protein>
    <submittedName>
        <fullName evidence="2">ABC transporter substrate-binding</fullName>
    </submittedName>
</protein>
<dbReference type="Proteomes" id="UP000239649">
    <property type="component" value="Unassembled WGS sequence"/>
</dbReference>
<evidence type="ECO:0000313" key="3">
    <source>
        <dbReference type="Proteomes" id="UP000239649"/>
    </source>
</evidence>
<keyword evidence="3" id="KW-1185">Reference proteome</keyword>
<evidence type="ECO:0000256" key="1">
    <source>
        <dbReference type="SAM" id="Phobius"/>
    </source>
</evidence>
<accession>A0A2P6V8R5</accession>
<dbReference type="EMBL" id="LHPF02000020">
    <property type="protein sequence ID" value="PSC70484.1"/>
    <property type="molecule type" value="Genomic_DNA"/>
</dbReference>
<comment type="caution">
    <text evidence="2">The sequence shown here is derived from an EMBL/GenBank/DDBJ whole genome shotgun (WGS) entry which is preliminary data.</text>
</comment>
<dbReference type="AlphaFoldDB" id="A0A2P6V8R5"/>
<keyword evidence="1" id="KW-0472">Membrane</keyword>
<feature type="transmembrane region" description="Helical" evidence="1">
    <location>
        <begin position="12"/>
        <end position="35"/>
    </location>
</feature>
<feature type="transmembrane region" description="Helical" evidence="1">
    <location>
        <begin position="55"/>
        <end position="78"/>
    </location>
</feature>
<sequence length="129" mass="13605">MVESTGSRTVTPLQLVGAGAVALTLGALAGFSSHYASTAKQLAEDGIDPRSRIKFLPLAGKALAASSAMCIGLGVLAVGGWRLAGMKYNSIAEVSSWQDAVGLAKQQRDVIQQEFQKQLFNKQPDEGQR</sequence>
<name>A0A2P6V8R5_9CHLO</name>
<reference evidence="2 3" key="1">
    <citation type="journal article" date="2018" name="Plant J.">
        <title>Genome sequences of Chlorella sorokiniana UTEX 1602 and Micractinium conductrix SAG 241.80: implications to maltose excretion by a green alga.</title>
        <authorList>
            <person name="Arriola M.B."/>
            <person name="Velmurugan N."/>
            <person name="Zhang Y."/>
            <person name="Plunkett M.H."/>
            <person name="Hondzo H."/>
            <person name="Barney B.M."/>
        </authorList>
    </citation>
    <scope>NUCLEOTIDE SEQUENCE [LARGE SCALE GENOMIC DNA]</scope>
    <source>
        <strain evidence="2 3">SAG 241.80</strain>
    </source>
</reference>
<dbReference type="OrthoDB" id="513188at2759"/>
<organism evidence="2 3">
    <name type="scientific">Micractinium conductrix</name>
    <dbReference type="NCBI Taxonomy" id="554055"/>
    <lineage>
        <taxon>Eukaryota</taxon>
        <taxon>Viridiplantae</taxon>
        <taxon>Chlorophyta</taxon>
        <taxon>core chlorophytes</taxon>
        <taxon>Trebouxiophyceae</taxon>
        <taxon>Chlorellales</taxon>
        <taxon>Chlorellaceae</taxon>
        <taxon>Chlorella clade</taxon>
        <taxon>Micractinium</taxon>
    </lineage>
</organism>